<dbReference type="Gene3D" id="1.10.3210.10">
    <property type="entry name" value="Hypothetical protein af1432"/>
    <property type="match status" value="1"/>
</dbReference>
<keyword evidence="4" id="KW-1185">Reference proteome</keyword>
<dbReference type="RefSeq" id="WP_039634975.1">
    <property type="nucleotide sequence ID" value="NZ_AYSO01000019.1"/>
</dbReference>
<dbReference type="PANTHER" id="PTHR37294:SF1">
    <property type="entry name" value="3'-5' EXORIBONUCLEASE YHAM"/>
    <property type="match status" value="1"/>
</dbReference>
<dbReference type="SUPFAM" id="SSF109604">
    <property type="entry name" value="HD-domain/PDEase-like"/>
    <property type="match status" value="1"/>
</dbReference>
<dbReference type="GO" id="GO:0016787">
    <property type="term" value="F:hydrolase activity"/>
    <property type="evidence" value="ECO:0007669"/>
    <property type="project" value="UniProtKB-KW"/>
</dbReference>
<dbReference type="GO" id="GO:0031125">
    <property type="term" value="P:rRNA 3'-end processing"/>
    <property type="evidence" value="ECO:0007669"/>
    <property type="project" value="TreeGrafter"/>
</dbReference>
<dbReference type="Pfam" id="PF01966">
    <property type="entry name" value="HD"/>
    <property type="match status" value="1"/>
</dbReference>
<evidence type="ECO:0000256" key="1">
    <source>
        <dbReference type="ARBA" id="ARBA00022801"/>
    </source>
</evidence>
<dbReference type="STRING" id="29341.RSJ17_00765"/>
<dbReference type="SMART" id="SM00471">
    <property type="entry name" value="HDc"/>
    <property type="match status" value="1"/>
</dbReference>
<name>A0A0C1R575_9CLOT</name>
<feature type="domain" description="HD/PDEase" evidence="2">
    <location>
        <begin position="146"/>
        <end position="280"/>
    </location>
</feature>
<evidence type="ECO:0000259" key="2">
    <source>
        <dbReference type="SMART" id="SM00471"/>
    </source>
</evidence>
<evidence type="ECO:0000313" key="3">
    <source>
        <dbReference type="EMBL" id="KIE45631.1"/>
    </source>
</evidence>
<keyword evidence="1" id="KW-0378">Hydrolase</keyword>
<dbReference type="NCBIfam" id="TIGR00277">
    <property type="entry name" value="HDIG"/>
    <property type="match status" value="1"/>
</dbReference>
<dbReference type="EMBL" id="AYSO01000019">
    <property type="protein sequence ID" value="KIE45631.1"/>
    <property type="molecule type" value="Genomic_DNA"/>
</dbReference>
<protein>
    <recommendedName>
        <fullName evidence="2">HD/PDEase domain-containing protein</fullName>
    </recommendedName>
</protein>
<accession>A0A0C1R575</accession>
<comment type="caution">
    <text evidence="3">The sequence shown here is derived from an EMBL/GenBank/DDBJ whole genome shotgun (WGS) entry which is preliminary data.</text>
</comment>
<dbReference type="AlphaFoldDB" id="A0A0C1R575"/>
<dbReference type="OrthoDB" id="9778453at2"/>
<sequence>MKQLRIIDIKDKQSSQKFIMLVMIKKKFYDAEGRVMHYVGDNSGDLKVFIPEGTKYNIGDVIRIEAVSDGKFKINKSEKIENFRIEDFLPTVKRPIEDIMNDLKSISDEEFKDNEVKALNDYFFNDIEFLNKFKRAIAGLSQHHGYLGGLAEHTLNVTYLTKVFAYRYNCRHKEIAILAAKLHDIGKIYEYSYDGPFSMSMRGEMEGHIVIGINMIEDAFKDRPELYTEEFKHRIKGCVVQHHGKVEYGSPKAPNTEEAFIVHYADYVDATMNKIEQIKDITEPGTWSEYDRRIGTKLFV</sequence>
<evidence type="ECO:0000313" key="4">
    <source>
        <dbReference type="Proteomes" id="UP000031366"/>
    </source>
</evidence>
<gene>
    <name evidence="3" type="ORF">U732_2492</name>
</gene>
<dbReference type="InterPro" id="IPR006675">
    <property type="entry name" value="HDIG_dom"/>
</dbReference>
<dbReference type="CDD" id="cd00077">
    <property type="entry name" value="HDc"/>
    <property type="match status" value="1"/>
</dbReference>
<dbReference type="InterPro" id="IPR050798">
    <property type="entry name" value="YhaM_exoribonuc/phosphodiest"/>
</dbReference>
<organism evidence="3 4">
    <name type="scientific">Clostridium argentinense CDC 2741</name>
    <dbReference type="NCBI Taxonomy" id="1418104"/>
    <lineage>
        <taxon>Bacteria</taxon>
        <taxon>Bacillati</taxon>
        <taxon>Bacillota</taxon>
        <taxon>Clostridia</taxon>
        <taxon>Eubacteriales</taxon>
        <taxon>Clostridiaceae</taxon>
        <taxon>Clostridium</taxon>
    </lineage>
</organism>
<proteinExistence type="predicted"/>
<dbReference type="Proteomes" id="UP000031366">
    <property type="component" value="Unassembled WGS sequence"/>
</dbReference>
<dbReference type="InterPro" id="IPR003607">
    <property type="entry name" value="HD/PDEase_dom"/>
</dbReference>
<dbReference type="PANTHER" id="PTHR37294">
    <property type="entry name" value="3'-5' EXORIBONUCLEASE YHAM"/>
    <property type="match status" value="1"/>
</dbReference>
<reference evidence="3 4" key="1">
    <citation type="journal article" date="2015" name="Infect. Genet. Evol.">
        <title>Genomic sequences of six botulinum neurotoxin-producing strains representing three clostridial species illustrate the mobility and diversity of botulinum neurotoxin genes.</title>
        <authorList>
            <person name="Smith T.J."/>
            <person name="Hill K.K."/>
            <person name="Xie G."/>
            <person name="Foley B.T."/>
            <person name="Williamson C.H."/>
            <person name="Foster J.T."/>
            <person name="Johnson S.L."/>
            <person name="Chertkov O."/>
            <person name="Teshima H."/>
            <person name="Gibbons H.S."/>
            <person name="Johnsky L.A."/>
            <person name="Karavis M.A."/>
            <person name="Smith L.A."/>
        </authorList>
    </citation>
    <scope>NUCLEOTIDE SEQUENCE [LARGE SCALE GENOMIC DNA]</scope>
    <source>
        <strain evidence="3 4">CDC 2741</strain>
    </source>
</reference>
<dbReference type="InterPro" id="IPR006674">
    <property type="entry name" value="HD_domain"/>
</dbReference>